<gene>
    <name evidence="1" type="ORF">Pfra01_001810800</name>
</gene>
<organism evidence="1 2">
    <name type="scientific">Phytophthora fragariaefolia</name>
    <dbReference type="NCBI Taxonomy" id="1490495"/>
    <lineage>
        <taxon>Eukaryota</taxon>
        <taxon>Sar</taxon>
        <taxon>Stramenopiles</taxon>
        <taxon>Oomycota</taxon>
        <taxon>Peronosporomycetes</taxon>
        <taxon>Peronosporales</taxon>
        <taxon>Peronosporaceae</taxon>
        <taxon>Phytophthora</taxon>
    </lineage>
</organism>
<proteinExistence type="predicted"/>
<dbReference type="EMBL" id="BSXT01002180">
    <property type="protein sequence ID" value="GMF47665.1"/>
    <property type="molecule type" value="Genomic_DNA"/>
</dbReference>
<accession>A0A9W6XXM1</accession>
<name>A0A9W6XXM1_9STRA</name>
<dbReference type="Proteomes" id="UP001165121">
    <property type="component" value="Unassembled WGS sequence"/>
</dbReference>
<reference evidence="1" key="1">
    <citation type="submission" date="2023-04" db="EMBL/GenBank/DDBJ databases">
        <title>Phytophthora fragariaefolia NBRC 109709.</title>
        <authorList>
            <person name="Ichikawa N."/>
            <person name="Sato H."/>
            <person name="Tonouchi N."/>
        </authorList>
    </citation>
    <scope>NUCLEOTIDE SEQUENCE</scope>
    <source>
        <strain evidence="1">NBRC 109709</strain>
    </source>
</reference>
<sequence>MNGGHTACGPPEFLAELGWSEPEFSALQMCKDALEHALTLAHPDPEKCLCMFADASDLAYKIHDIPGDSNVWVDLLSRFGSSFITVAAIRLTSPPVAPQLDEWPTLEQVMVVRPAAVDVPAALKPDDDRVSRDNTTRIWLPADTSELQLRMCIVGHFGAQDIA</sequence>
<evidence type="ECO:0000313" key="2">
    <source>
        <dbReference type="Proteomes" id="UP001165121"/>
    </source>
</evidence>
<evidence type="ECO:0000313" key="1">
    <source>
        <dbReference type="EMBL" id="GMF47665.1"/>
    </source>
</evidence>
<comment type="caution">
    <text evidence="1">The sequence shown here is derived from an EMBL/GenBank/DDBJ whole genome shotgun (WGS) entry which is preliminary data.</text>
</comment>
<keyword evidence="2" id="KW-1185">Reference proteome</keyword>
<dbReference type="AlphaFoldDB" id="A0A9W6XXM1"/>
<dbReference type="OrthoDB" id="123220at2759"/>
<protein>
    <submittedName>
        <fullName evidence="1">Unnamed protein product</fullName>
    </submittedName>
</protein>